<feature type="transmembrane region" description="Helical" evidence="6">
    <location>
        <begin position="48"/>
        <end position="67"/>
    </location>
</feature>
<dbReference type="Gene3D" id="1.20.120.1630">
    <property type="match status" value="1"/>
</dbReference>
<keyword evidence="9" id="KW-1185">Reference proteome</keyword>
<organism evidence="8 9">
    <name type="scientific">Acaryochloris marina (strain MBIC 11017)</name>
    <dbReference type="NCBI Taxonomy" id="329726"/>
    <lineage>
        <taxon>Bacteria</taxon>
        <taxon>Bacillati</taxon>
        <taxon>Cyanobacteriota</taxon>
        <taxon>Cyanophyceae</taxon>
        <taxon>Acaryochloridales</taxon>
        <taxon>Acaryochloridaceae</taxon>
        <taxon>Acaryochloris</taxon>
    </lineage>
</organism>
<dbReference type="PANTHER" id="PTHR31040:SF1">
    <property type="entry name" value="NURIM"/>
    <property type="match status" value="1"/>
</dbReference>
<dbReference type="GO" id="GO:0016020">
    <property type="term" value="C:membrane"/>
    <property type="evidence" value="ECO:0007669"/>
    <property type="project" value="UniProtKB-SubCell"/>
</dbReference>
<dbReference type="Pfam" id="PF07298">
    <property type="entry name" value="NnrU"/>
    <property type="match status" value="1"/>
</dbReference>
<name>B0C5G9_ACAM1</name>
<evidence type="ECO:0000256" key="1">
    <source>
        <dbReference type="ARBA" id="ARBA00004141"/>
    </source>
</evidence>
<dbReference type="OrthoDB" id="9789029at2"/>
<gene>
    <name evidence="8" type="ordered locus">AM1_2537</name>
</gene>
<keyword evidence="5 6" id="KW-0472">Membrane</keyword>
<comment type="similarity">
    <text evidence="2">Belongs to the nurim family.</text>
</comment>
<evidence type="ECO:0000259" key="7">
    <source>
        <dbReference type="Pfam" id="PF07298"/>
    </source>
</evidence>
<evidence type="ECO:0000256" key="5">
    <source>
        <dbReference type="ARBA" id="ARBA00023136"/>
    </source>
</evidence>
<dbReference type="InterPro" id="IPR033580">
    <property type="entry name" value="Nurim-like"/>
</dbReference>
<feature type="transmembrane region" description="Helical" evidence="6">
    <location>
        <begin position="7"/>
        <end position="28"/>
    </location>
</feature>
<dbReference type="EMBL" id="CP000828">
    <property type="protein sequence ID" value="ABW27545.1"/>
    <property type="molecule type" value="Genomic_DNA"/>
</dbReference>
<evidence type="ECO:0000313" key="8">
    <source>
        <dbReference type="EMBL" id="ABW27545.1"/>
    </source>
</evidence>
<evidence type="ECO:0000256" key="2">
    <source>
        <dbReference type="ARBA" id="ARBA00010631"/>
    </source>
</evidence>
<feature type="domain" description="NnrU" evidence="7">
    <location>
        <begin position="55"/>
        <end position="211"/>
    </location>
</feature>
<keyword evidence="4 6" id="KW-1133">Transmembrane helix</keyword>
<evidence type="ECO:0000256" key="3">
    <source>
        <dbReference type="ARBA" id="ARBA00022692"/>
    </source>
</evidence>
<sequence length="248" mass="27989">MGRYLILVYGIFSYLIGLGGLVFFILFIGGWEFMPVHIDSGTPGPLGIALLINVGLVLLFGLQHSVMARSGFKKTWTKLIPKAAERSTYVLLSGIILCLIGLYWQTLPGTLWQIDNSIARTIIIACQLVGWVLLVLASFVINHFELFGLQQVYFNFVNKPEPAPNFTDRFIYKLVRHPIQLGVLVGIWLTPTMTMTHLMLSSMMSSYIFIGLYYEEKDLIATLGQEYKDYMERVSKLLPIPKKATTAE</sequence>
<keyword evidence="3 6" id="KW-0812">Transmembrane</keyword>
<dbReference type="STRING" id="329726.AM1_2537"/>
<evidence type="ECO:0000313" key="9">
    <source>
        <dbReference type="Proteomes" id="UP000000268"/>
    </source>
</evidence>
<feature type="transmembrane region" description="Helical" evidence="6">
    <location>
        <begin position="88"/>
        <end position="106"/>
    </location>
</feature>
<dbReference type="Proteomes" id="UP000000268">
    <property type="component" value="Chromosome"/>
</dbReference>
<dbReference type="KEGG" id="amr:AM1_2537"/>
<evidence type="ECO:0000256" key="4">
    <source>
        <dbReference type="ARBA" id="ARBA00022989"/>
    </source>
</evidence>
<evidence type="ECO:0000256" key="6">
    <source>
        <dbReference type="SAM" id="Phobius"/>
    </source>
</evidence>
<reference evidence="8 9" key="1">
    <citation type="journal article" date="2008" name="Proc. Natl. Acad. Sci. U.S.A.">
        <title>Niche adaptation and genome expansion in the chlorophyll d-producing cyanobacterium Acaryochloris marina.</title>
        <authorList>
            <person name="Swingley W.D."/>
            <person name="Chen M."/>
            <person name="Cheung P.C."/>
            <person name="Conrad A.L."/>
            <person name="Dejesa L.C."/>
            <person name="Hao J."/>
            <person name="Honchak B.M."/>
            <person name="Karbach L.E."/>
            <person name="Kurdoglu A."/>
            <person name="Lahiri S."/>
            <person name="Mastrian S.D."/>
            <person name="Miyashita H."/>
            <person name="Page L."/>
            <person name="Ramakrishna P."/>
            <person name="Satoh S."/>
            <person name="Sattley W.M."/>
            <person name="Shimada Y."/>
            <person name="Taylor H.L."/>
            <person name="Tomo T."/>
            <person name="Tsuchiya T."/>
            <person name="Wang Z.T."/>
            <person name="Raymond J."/>
            <person name="Mimuro M."/>
            <person name="Blankenship R.E."/>
            <person name="Touchman J.W."/>
        </authorList>
    </citation>
    <scope>NUCLEOTIDE SEQUENCE [LARGE SCALE GENOMIC DNA]</scope>
    <source>
        <strain evidence="9">MBIC 11017</strain>
    </source>
</reference>
<feature type="transmembrane region" description="Helical" evidence="6">
    <location>
        <begin position="118"/>
        <end position="141"/>
    </location>
</feature>
<proteinExistence type="inferred from homology"/>
<comment type="subcellular location">
    <subcellularLocation>
        <location evidence="1">Membrane</location>
        <topology evidence="1">Multi-pass membrane protein</topology>
    </subcellularLocation>
</comment>
<dbReference type="HOGENOM" id="CLU_084189_0_0_3"/>
<dbReference type="AlphaFoldDB" id="B0C5G9"/>
<protein>
    <recommendedName>
        <fullName evidence="7">NnrU domain-containing protein</fullName>
    </recommendedName>
</protein>
<dbReference type="InterPro" id="IPR009915">
    <property type="entry name" value="NnrU_dom"/>
</dbReference>
<dbReference type="eggNOG" id="COG2020">
    <property type="taxonomic scope" value="Bacteria"/>
</dbReference>
<accession>B0C5G9</accession>
<dbReference type="PANTHER" id="PTHR31040">
    <property type="entry name" value="NURIM"/>
    <property type="match status" value="1"/>
</dbReference>
<dbReference type="RefSeq" id="WP_012163004.1">
    <property type="nucleotide sequence ID" value="NC_009925.1"/>
</dbReference>